<accession>A0A0J6WKG0</accession>
<evidence type="ECO:0000313" key="1">
    <source>
        <dbReference type="EMBL" id="KMO82493.1"/>
    </source>
</evidence>
<dbReference type="EMBL" id="JYNL01000009">
    <property type="protein sequence ID" value="KMO82493.1"/>
    <property type="molecule type" value="Genomic_DNA"/>
</dbReference>
<comment type="caution">
    <text evidence="1">The sequence shown here is derived from an EMBL/GenBank/DDBJ whole genome shotgun (WGS) entry which is preliminary data.</text>
</comment>
<sequence length="186" mass="20708">MSDTLGRMWWMSVALTTQAVRDRIKTQTRRDGWLRLRAGDQLALCPKYRGVRRADRELITIVDVVGVRREPLEAISPADVAAEGFPGLTPTEFVEFFCNTHRGVQPSSEITRIEWTYPRICRGCGCTEYAACAGLTGPCSWAHTYDDNTGQCSECALWAVDRASENLANGLWRLADPSTPAKPART</sequence>
<dbReference type="PATRIC" id="fig|37916.4.peg.995"/>
<dbReference type="AlphaFoldDB" id="A0A0J6WKG0"/>
<gene>
    <name evidence="1" type="ORF">MCHLDSM_01116</name>
</gene>
<proteinExistence type="predicted"/>
<evidence type="ECO:0008006" key="3">
    <source>
        <dbReference type="Google" id="ProtNLM"/>
    </source>
</evidence>
<name>A0A0J6WKG0_9MYCO</name>
<dbReference type="STRING" id="37916.MCHLDSM_01116"/>
<protein>
    <recommendedName>
        <fullName evidence="3">ASCH domain protein</fullName>
    </recommendedName>
</protein>
<dbReference type="Proteomes" id="UP000036513">
    <property type="component" value="Unassembled WGS sequence"/>
</dbReference>
<evidence type="ECO:0000313" key="2">
    <source>
        <dbReference type="Proteomes" id="UP000036513"/>
    </source>
</evidence>
<reference evidence="1 2" key="1">
    <citation type="journal article" date="2015" name="Genome Biol. Evol.">
        <title>Characterization of Three Mycobacterium spp. with Potential Use in Bioremediation by Genome Sequencing and Comparative Genomics.</title>
        <authorList>
            <person name="Das S."/>
            <person name="Pettersson B.M."/>
            <person name="Behra P.R."/>
            <person name="Ramesh M."/>
            <person name="Dasgupta S."/>
            <person name="Bhattacharya A."/>
            <person name="Kirsebom L.A."/>
        </authorList>
    </citation>
    <scope>NUCLEOTIDE SEQUENCE [LARGE SCALE GENOMIC DNA]</scope>
    <source>
        <strain evidence="1 2">DSM 43826</strain>
    </source>
</reference>
<organism evidence="1 2">
    <name type="scientific">Mycolicibacterium chlorophenolicum</name>
    <dbReference type="NCBI Taxonomy" id="37916"/>
    <lineage>
        <taxon>Bacteria</taxon>
        <taxon>Bacillati</taxon>
        <taxon>Actinomycetota</taxon>
        <taxon>Actinomycetes</taxon>
        <taxon>Mycobacteriales</taxon>
        <taxon>Mycobacteriaceae</taxon>
        <taxon>Mycolicibacterium</taxon>
    </lineage>
</organism>
<keyword evidence="2" id="KW-1185">Reference proteome</keyword>